<reference evidence="2 3" key="1">
    <citation type="submission" date="2017-09" db="EMBL/GenBank/DDBJ databases">
        <title>Depth-based differentiation of microbial function through sediment-hosted aquifers and enrichment of novel symbionts in the deep terrestrial subsurface.</title>
        <authorList>
            <person name="Probst A.J."/>
            <person name="Ladd B."/>
            <person name="Jarett J.K."/>
            <person name="Geller-Mcgrath D.E."/>
            <person name="Sieber C.M."/>
            <person name="Emerson J.B."/>
            <person name="Anantharaman K."/>
            <person name="Thomas B.C."/>
            <person name="Malmstrom R."/>
            <person name="Stieglmeier M."/>
            <person name="Klingl A."/>
            <person name="Woyke T."/>
            <person name="Ryan C.M."/>
            <person name="Banfield J.F."/>
        </authorList>
    </citation>
    <scope>NUCLEOTIDE SEQUENCE [LARGE SCALE GENOMIC DNA]</scope>
    <source>
        <strain evidence="2">CG23_combo_of_CG06-09_8_20_14_all_39_39</strain>
    </source>
</reference>
<dbReference type="AlphaFoldDB" id="A0A2G9Z6N1"/>
<sequence length="292" mass="32951">MGNKQIQTSLAEPVPGWKIQLAYFYAKHKILIKRSAVFLLFFADIIIVFLLGSVFINYQTGAMKEQDVLNQLKLNLVNPEAISKNKPKSLVAGEVTSITNNNKHDYLATIKNNNSDWAVMELRYTFEVAGKSLEPRETFLLPNSEKQLMYFNSEIEGEATLKILGSRWQKIKDFSLLSHQDGIKVKKSVFQPMSSSSTAGQVAIMIVNETPYSFWEVGLSVVIYNHSLKPIGLDYIMINKLMSGEERKIEIGWQESLNESVRQVKVYPEVNLLSQDSIMEIEAGPGSPPGRE</sequence>
<keyword evidence="1" id="KW-0812">Transmembrane</keyword>
<gene>
    <name evidence="2" type="ORF">COX28_02670</name>
</gene>
<dbReference type="EMBL" id="PCRX01000048">
    <property type="protein sequence ID" value="PIP28822.1"/>
    <property type="molecule type" value="Genomic_DNA"/>
</dbReference>
<accession>A0A2G9Z6N1</accession>
<organism evidence="2 3">
    <name type="scientific">Candidatus Kuenenbacteria bacterium CG23_combo_of_CG06-09_8_20_14_all_39_39</name>
    <dbReference type="NCBI Taxonomy" id="1974623"/>
    <lineage>
        <taxon>Bacteria</taxon>
        <taxon>Candidatus Kueneniibacteriota</taxon>
    </lineage>
</organism>
<keyword evidence="1" id="KW-0472">Membrane</keyword>
<dbReference type="Proteomes" id="UP000231235">
    <property type="component" value="Unassembled WGS sequence"/>
</dbReference>
<evidence type="ECO:0000313" key="3">
    <source>
        <dbReference type="Proteomes" id="UP000231235"/>
    </source>
</evidence>
<proteinExistence type="predicted"/>
<keyword evidence="1" id="KW-1133">Transmembrane helix</keyword>
<comment type="caution">
    <text evidence="2">The sequence shown here is derived from an EMBL/GenBank/DDBJ whole genome shotgun (WGS) entry which is preliminary data.</text>
</comment>
<evidence type="ECO:0000256" key="1">
    <source>
        <dbReference type="SAM" id="Phobius"/>
    </source>
</evidence>
<protein>
    <submittedName>
        <fullName evidence="2">Uncharacterized protein</fullName>
    </submittedName>
</protein>
<name>A0A2G9Z6N1_9BACT</name>
<feature type="transmembrane region" description="Helical" evidence="1">
    <location>
        <begin position="36"/>
        <end position="56"/>
    </location>
</feature>
<evidence type="ECO:0000313" key="2">
    <source>
        <dbReference type="EMBL" id="PIP28822.1"/>
    </source>
</evidence>